<dbReference type="AlphaFoldDB" id="A0A136J7I7"/>
<feature type="region of interest" description="Disordered" evidence="1">
    <location>
        <begin position="23"/>
        <end position="71"/>
    </location>
</feature>
<sequence>MDTVNNAANYVADTVKGALSTTSKEANKEVAKDSNASLGTRASAAKDAVGDKFDEQKHNRSADVNKEAAKH</sequence>
<reference evidence="3" key="1">
    <citation type="submission" date="2016-02" db="EMBL/GenBank/DDBJ databases">
        <title>Draft genome sequence of Microdochium bolleyi, a fungal endophyte of beachgrass.</title>
        <authorList>
            <consortium name="DOE Joint Genome Institute"/>
            <person name="David A.S."/>
            <person name="May G."/>
            <person name="Haridas S."/>
            <person name="Lim J."/>
            <person name="Wang M."/>
            <person name="Labutti K."/>
            <person name="Lipzen A."/>
            <person name="Barry K."/>
            <person name="Grigoriev I.V."/>
        </authorList>
    </citation>
    <scope>NUCLEOTIDE SEQUENCE [LARGE SCALE GENOMIC DNA]</scope>
    <source>
        <strain evidence="3">J235TASD1</strain>
    </source>
</reference>
<dbReference type="InterPro" id="IPR020100">
    <property type="entry name" value="Glc-repressible_Grg1"/>
</dbReference>
<evidence type="ECO:0000313" key="3">
    <source>
        <dbReference type="Proteomes" id="UP000070501"/>
    </source>
</evidence>
<dbReference type="EMBL" id="KQ964248">
    <property type="protein sequence ID" value="KXJ93016.1"/>
    <property type="molecule type" value="Genomic_DNA"/>
</dbReference>
<organism evidence="2 3">
    <name type="scientific">Microdochium bolleyi</name>
    <dbReference type="NCBI Taxonomy" id="196109"/>
    <lineage>
        <taxon>Eukaryota</taxon>
        <taxon>Fungi</taxon>
        <taxon>Dikarya</taxon>
        <taxon>Ascomycota</taxon>
        <taxon>Pezizomycotina</taxon>
        <taxon>Sordariomycetes</taxon>
        <taxon>Xylariomycetidae</taxon>
        <taxon>Xylariales</taxon>
        <taxon>Microdochiaceae</taxon>
        <taxon>Microdochium</taxon>
    </lineage>
</organism>
<accession>A0A136J7I7</accession>
<protein>
    <submittedName>
        <fullName evidence="2">Glucose-repressible gene protein</fullName>
    </submittedName>
</protein>
<proteinExistence type="predicted"/>
<name>A0A136J7I7_9PEZI</name>
<dbReference type="Pfam" id="PF11034">
    <property type="entry name" value="Grg1"/>
    <property type="match status" value="1"/>
</dbReference>
<dbReference type="InParanoid" id="A0A136J7I7"/>
<dbReference type="PANTHER" id="PTHR38789">
    <property type="entry name" value="REPRESSIBLE PROTEIN GRG1, PUTATIVE (AFU_ORTHOLOGUE AFUA_5G14210)-RELATED"/>
    <property type="match status" value="1"/>
</dbReference>
<dbReference type="PANTHER" id="PTHR38789:SF1">
    <property type="entry name" value="GLUCOSE-REPRESSIBLE GENE PROTEIN-RELATED"/>
    <property type="match status" value="1"/>
</dbReference>
<gene>
    <name evidence="2" type="ORF">Micbo1qcDRAFT_160916</name>
</gene>
<evidence type="ECO:0000256" key="1">
    <source>
        <dbReference type="SAM" id="MobiDB-lite"/>
    </source>
</evidence>
<keyword evidence="3" id="KW-1185">Reference proteome</keyword>
<dbReference type="OrthoDB" id="10039103at2759"/>
<dbReference type="Proteomes" id="UP000070501">
    <property type="component" value="Unassembled WGS sequence"/>
</dbReference>
<feature type="compositionally biased region" description="Basic and acidic residues" evidence="1">
    <location>
        <begin position="48"/>
        <end position="71"/>
    </location>
</feature>
<evidence type="ECO:0000313" key="2">
    <source>
        <dbReference type="EMBL" id="KXJ93016.1"/>
    </source>
</evidence>